<evidence type="ECO:0000256" key="1">
    <source>
        <dbReference type="SAM" id="MobiDB-lite"/>
    </source>
</evidence>
<dbReference type="InterPro" id="IPR016181">
    <property type="entry name" value="Acyl_CoA_acyltransferase"/>
</dbReference>
<dbReference type="EC" id="2.3.1.-" evidence="3"/>
<dbReference type="Pfam" id="PF18014">
    <property type="entry name" value="Acetyltransf_18"/>
    <property type="match status" value="1"/>
</dbReference>
<dbReference type="SUPFAM" id="SSF55729">
    <property type="entry name" value="Acyl-CoA N-acyltransferases (Nat)"/>
    <property type="match status" value="1"/>
</dbReference>
<keyword evidence="4" id="KW-1185">Reference proteome</keyword>
<dbReference type="GO" id="GO:0016746">
    <property type="term" value="F:acyltransferase activity"/>
    <property type="evidence" value="ECO:0007669"/>
    <property type="project" value="UniProtKB-KW"/>
</dbReference>
<dbReference type="Gene3D" id="3.40.630.90">
    <property type="match status" value="1"/>
</dbReference>
<feature type="region of interest" description="Disordered" evidence="1">
    <location>
        <begin position="1"/>
        <end position="20"/>
    </location>
</feature>
<dbReference type="InterPro" id="IPR052729">
    <property type="entry name" value="Acyl/Acetyltrans_Enzymes"/>
</dbReference>
<name>A0ABU2SD63_9ACTN</name>
<evidence type="ECO:0000259" key="2">
    <source>
        <dbReference type="PROSITE" id="PS51186"/>
    </source>
</evidence>
<protein>
    <submittedName>
        <fullName evidence="3">GNAT family N-acetyltransferase</fullName>
        <ecNumber evidence="3">2.3.1.-</ecNumber>
    </submittedName>
</protein>
<dbReference type="PANTHER" id="PTHR47237">
    <property type="entry name" value="SLL0310 PROTEIN"/>
    <property type="match status" value="1"/>
</dbReference>
<dbReference type="Proteomes" id="UP001183615">
    <property type="component" value="Unassembled WGS sequence"/>
</dbReference>
<accession>A0ABU2SD63</accession>
<dbReference type="Gene3D" id="3.40.630.30">
    <property type="match status" value="1"/>
</dbReference>
<dbReference type="CDD" id="cd04301">
    <property type="entry name" value="NAT_SF"/>
    <property type="match status" value="1"/>
</dbReference>
<dbReference type="PROSITE" id="PS51186">
    <property type="entry name" value="GNAT"/>
    <property type="match status" value="1"/>
</dbReference>
<dbReference type="Pfam" id="PF00583">
    <property type="entry name" value="Acetyltransf_1"/>
    <property type="match status" value="1"/>
</dbReference>
<keyword evidence="3" id="KW-0012">Acyltransferase</keyword>
<comment type="caution">
    <text evidence="3">The sequence shown here is derived from an EMBL/GenBank/DDBJ whole genome shotgun (WGS) entry which is preliminary data.</text>
</comment>
<gene>
    <name evidence="3" type="ORF">RM779_25970</name>
</gene>
<keyword evidence="3" id="KW-0808">Transferase</keyword>
<evidence type="ECO:0000313" key="4">
    <source>
        <dbReference type="Proteomes" id="UP001183615"/>
    </source>
</evidence>
<sequence length="302" mass="31447">MTPASAPSPPPSPPPAPPASLPVRVLTLADLTACLDLAAEHGWAREEHKWRLLLTAGRGVGIDAPDRPGTLLATLVLTSYGETHRCIGMVLVAARFARRGVGRHLMRHALDSCGGAAVFLTATANGRPLYERLGFAPVGTVTTLRGTFTGAAPAPAPAGTVLRAATAADIPAILAYDRPVFGADRTELLTRLPAFADQILVAHAPGGRLTGYAAAWPNETTTVIGPALADDQPTARALVARLAAAAPMPVRFDVDPRHPGLADWLRANGLTGDYVCTLMVRGAPDLPGDIDRRFAPLSVALG</sequence>
<reference evidence="4" key="1">
    <citation type="submission" date="2023-07" db="EMBL/GenBank/DDBJ databases">
        <title>30 novel species of actinomycetes from the DSMZ collection.</title>
        <authorList>
            <person name="Nouioui I."/>
        </authorList>
    </citation>
    <scope>NUCLEOTIDE SEQUENCE [LARGE SCALE GENOMIC DNA]</scope>
    <source>
        <strain evidence="4">DSM 41886</strain>
    </source>
</reference>
<organism evidence="3 4">
    <name type="scientific">Streptomyces johnsoniae</name>
    <dbReference type="NCBI Taxonomy" id="3075532"/>
    <lineage>
        <taxon>Bacteria</taxon>
        <taxon>Bacillati</taxon>
        <taxon>Actinomycetota</taxon>
        <taxon>Actinomycetes</taxon>
        <taxon>Kitasatosporales</taxon>
        <taxon>Streptomycetaceae</taxon>
        <taxon>Streptomyces</taxon>
    </lineage>
</organism>
<feature type="domain" description="N-acetyltransferase" evidence="2">
    <location>
        <begin position="21"/>
        <end position="155"/>
    </location>
</feature>
<dbReference type="InterPro" id="IPR041496">
    <property type="entry name" value="YitH/HolE_GNAT"/>
</dbReference>
<evidence type="ECO:0000313" key="3">
    <source>
        <dbReference type="EMBL" id="MDT0446015.1"/>
    </source>
</evidence>
<proteinExistence type="predicted"/>
<dbReference type="InterPro" id="IPR000182">
    <property type="entry name" value="GNAT_dom"/>
</dbReference>
<dbReference type="PANTHER" id="PTHR47237:SF2">
    <property type="entry name" value="BLL4206 PROTEIN"/>
    <property type="match status" value="1"/>
</dbReference>
<dbReference type="EMBL" id="JAVREV010000016">
    <property type="protein sequence ID" value="MDT0446015.1"/>
    <property type="molecule type" value="Genomic_DNA"/>
</dbReference>
<dbReference type="RefSeq" id="WP_311620182.1">
    <property type="nucleotide sequence ID" value="NZ_JAVREV010000016.1"/>
</dbReference>